<dbReference type="InterPro" id="IPR001401">
    <property type="entry name" value="Dynamin_GTPase"/>
</dbReference>
<keyword evidence="1" id="KW-0547">Nucleotide-binding</keyword>
<sequence length="711" mass="80646">MAESNDLGLPLLQKLQAAEQIELLDVVDSLRACGLGGDVALPQLIVCGDQSSGKSSVLEAISGIPFPKQDTVCTRFATEVILRRTAKVEINISIVPGEDRTLIDRDRLLRFYRELRTKDDFGDLFKNATDEMELSSRKSFSDDILRIEFCGPSQPQLTLVDLPGLIHSKTISQAAGDVQLVHKLVSKYLENPRSIILAVVSAKNDIGNQIILQNARNVDPQGLRTLGIITKPDLLVKGSKGEESFITLARNEDVKFSLGWHMVKNLDSAISQNQQEDTRDEQETLFFQESGFNRLPAHTIGIKFLRARLSKVLFSQIRRELPRLVEDIQIQITAARIAQDKLGPSRSQPGQQREFLISLSQAFQTICRDAVKGDYDHEFFQGDANPERRLCANVMNMHFDFASNIRKNGASWLIDDESVDEEKYRSRNEAIKEACMLLKRSRGRELPGLPNPLLVGELFRQYSRPWGDLARLHIKNVWEMANKFLELLLRYLTDEDVCENIFRFWLHPIMEEKLNLAYSKLDELLEVHKDYPMTTNSHFINQSRTLRQDSGKKNLESILRGLVQSGQDVRVDEITQMLSTITTKADLDMDMVAAEEALDNMNAYYEVAMNLFTDNVPTLAIQAPIIREAPKTFCPTVVYSMNTGVVNRIAGETEEKIMERDAILRRLATLEKGALICKQYAKRPQQGKHHQIPPRWIKANGSSSQPLIRWD</sequence>
<evidence type="ECO:0000313" key="7">
    <source>
        <dbReference type="Proteomes" id="UP000824998"/>
    </source>
</evidence>
<dbReference type="GO" id="GO:0005874">
    <property type="term" value="C:microtubule"/>
    <property type="evidence" value="ECO:0007669"/>
    <property type="project" value="TreeGrafter"/>
</dbReference>
<dbReference type="Pfam" id="PF00350">
    <property type="entry name" value="Dynamin_N"/>
    <property type="match status" value="1"/>
</dbReference>
<proteinExistence type="predicted"/>
<keyword evidence="7" id="KW-1185">Reference proteome</keyword>
<evidence type="ECO:0000259" key="4">
    <source>
        <dbReference type="PROSITE" id="PS51388"/>
    </source>
</evidence>
<dbReference type="GO" id="GO:0006897">
    <property type="term" value="P:endocytosis"/>
    <property type="evidence" value="ECO:0007669"/>
    <property type="project" value="TreeGrafter"/>
</dbReference>
<dbReference type="InterPro" id="IPR000375">
    <property type="entry name" value="Dynamin_stalk"/>
</dbReference>
<evidence type="ECO:0000256" key="3">
    <source>
        <dbReference type="SAM" id="MobiDB-lite"/>
    </source>
</evidence>
<evidence type="ECO:0000256" key="1">
    <source>
        <dbReference type="ARBA" id="ARBA00022741"/>
    </source>
</evidence>
<dbReference type="PROSITE" id="PS51718">
    <property type="entry name" value="G_DYNAMIN_2"/>
    <property type="match status" value="1"/>
</dbReference>
<dbReference type="InterPro" id="IPR030381">
    <property type="entry name" value="G_DYNAMIN_dom"/>
</dbReference>
<dbReference type="GO" id="GO:0016559">
    <property type="term" value="P:peroxisome fission"/>
    <property type="evidence" value="ECO:0007669"/>
    <property type="project" value="TreeGrafter"/>
</dbReference>
<feature type="domain" description="GED" evidence="4">
    <location>
        <begin position="594"/>
        <end position="685"/>
    </location>
</feature>
<reference evidence="6" key="1">
    <citation type="journal article" date="2021" name="IMA Fungus">
        <title>Genomic characterization of three marine fungi, including Emericellopsis atlantica sp. nov. with signatures of a generalist lifestyle and marine biomass degradation.</title>
        <authorList>
            <person name="Hagestad O.C."/>
            <person name="Hou L."/>
            <person name="Andersen J.H."/>
            <person name="Hansen E.H."/>
            <person name="Altermark B."/>
            <person name="Li C."/>
            <person name="Kuhnert E."/>
            <person name="Cox R.J."/>
            <person name="Crous P.W."/>
            <person name="Spatafora J.W."/>
            <person name="Lail K."/>
            <person name="Amirebrahimi M."/>
            <person name="Lipzen A."/>
            <person name="Pangilinan J."/>
            <person name="Andreopoulos W."/>
            <person name="Hayes R.D."/>
            <person name="Ng V."/>
            <person name="Grigoriev I.V."/>
            <person name="Jackson S.A."/>
            <person name="Sutton T.D.S."/>
            <person name="Dobson A.D.W."/>
            <person name="Rama T."/>
        </authorList>
    </citation>
    <scope>NUCLEOTIDE SEQUENCE</scope>
    <source>
        <strain evidence="6">TRa018bII</strain>
    </source>
</reference>
<evidence type="ECO:0000259" key="5">
    <source>
        <dbReference type="PROSITE" id="PS51718"/>
    </source>
</evidence>
<dbReference type="InterPro" id="IPR045063">
    <property type="entry name" value="Dynamin_N"/>
</dbReference>
<dbReference type="GO" id="GO:0005525">
    <property type="term" value="F:GTP binding"/>
    <property type="evidence" value="ECO:0007669"/>
    <property type="project" value="InterPro"/>
</dbReference>
<dbReference type="GO" id="GO:0048312">
    <property type="term" value="P:intracellular distribution of mitochondria"/>
    <property type="evidence" value="ECO:0007669"/>
    <property type="project" value="TreeGrafter"/>
</dbReference>
<dbReference type="EMBL" id="MU251699">
    <property type="protein sequence ID" value="KAG9230125.1"/>
    <property type="molecule type" value="Genomic_DNA"/>
</dbReference>
<name>A0A9P7YAE8_9HELO</name>
<dbReference type="GO" id="GO:0003924">
    <property type="term" value="F:GTPase activity"/>
    <property type="evidence" value="ECO:0007669"/>
    <property type="project" value="InterPro"/>
</dbReference>
<keyword evidence="2" id="KW-0342">GTP-binding</keyword>
<protein>
    <submittedName>
        <fullName evidence="6">Dynamin family protein</fullName>
    </submittedName>
</protein>
<dbReference type="InterPro" id="IPR027417">
    <property type="entry name" value="P-loop_NTPase"/>
</dbReference>
<evidence type="ECO:0000256" key="2">
    <source>
        <dbReference type="ARBA" id="ARBA00023134"/>
    </source>
</evidence>
<dbReference type="InterPro" id="IPR020850">
    <property type="entry name" value="GED_dom"/>
</dbReference>
<dbReference type="Gene3D" id="3.40.50.300">
    <property type="entry name" value="P-loop containing nucleotide triphosphate hydrolases"/>
    <property type="match status" value="1"/>
</dbReference>
<comment type="caution">
    <text evidence="6">The sequence shown here is derived from an EMBL/GenBank/DDBJ whole genome shotgun (WGS) entry which is preliminary data.</text>
</comment>
<dbReference type="CDD" id="cd08771">
    <property type="entry name" value="DLP_1"/>
    <property type="match status" value="1"/>
</dbReference>
<accession>A0A9P7YAE8</accession>
<dbReference type="Proteomes" id="UP000824998">
    <property type="component" value="Unassembled WGS sequence"/>
</dbReference>
<dbReference type="InterPro" id="IPR022812">
    <property type="entry name" value="Dynamin"/>
</dbReference>
<dbReference type="PRINTS" id="PR00195">
    <property type="entry name" value="DYNAMIN"/>
</dbReference>
<dbReference type="FunFam" id="3.40.50.300:FF:001425">
    <property type="entry name" value="Dynamin GTPase, putative"/>
    <property type="match status" value="1"/>
</dbReference>
<dbReference type="GO" id="GO:0008017">
    <property type="term" value="F:microtubule binding"/>
    <property type="evidence" value="ECO:0007669"/>
    <property type="project" value="TreeGrafter"/>
</dbReference>
<dbReference type="PANTHER" id="PTHR11566:SF149">
    <property type="entry name" value="GTPASE, PUTATIVE (AFU_ORTHOLOGUE AFUA_6G11890)-RELATED"/>
    <property type="match status" value="1"/>
</dbReference>
<dbReference type="GO" id="GO:0016020">
    <property type="term" value="C:membrane"/>
    <property type="evidence" value="ECO:0007669"/>
    <property type="project" value="TreeGrafter"/>
</dbReference>
<dbReference type="Pfam" id="PF01031">
    <property type="entry name" value="Dynamin_M"/>
    <property type="match status" value="1"/>
</dbReference>
<feature type="region of interest" description="Disordered" evidence="3">
    <location>
        <begin position="686"/>
        <end position="711"/>
    </location>
</feature>
<dbReference type="GO" id="GO:0005739">
    <property type="term" value="C:mitochondrion"/>
    <property type="evidence" value="ECO:0007669"/>
    <property type="project" value="TreeGrafter"/>
</dbReference>
<dbReference type="OrthoDB" id="415706at2759"/>
<dbReference type="SMART" id="SM00053">
    <property type="entry name" value="DYNc"/>
    <property type="match status" value="1"/>
</dbReference>
<dbReference type="PROSITE" id="PS51388">
    <property type="entry name" value="GED"/>
    <property type="match status" value="1"/>
</dbReference>
<feature type="compositionally biased region" description="Polar residues" evidence="3">
    <location>
        <begin position="700"/>
        <end position="711"/>
    </location>
</feature>
<dbReference type="AlphaFoldDB" id="A0A9P7YAE8"/>
<evidence type="ECO:0000313" key="6">
    <source>
        <dbReference type="EMBL" id="KAG9230125.1"/>
    </source>
</evidence>
<dbReference type="PANTHER" id="PTHR11566">
    <property type="entry name" value="DYNAMIN"/>
    <property type="match status" value="1"/>
</dbReference>
<dbReference type="Gene3D" id="1.20.120.1240">
    <property type="entry name" value="Dynamin, middle domain"/>
    <property type="match status" value="1"/>
</dbReference>
<feature type="domain" description="Dynamin-type G" evidence="5">
    <location>
        <begin position="38"/>
        <end position="322"/>
    </location>
</feature>
<dbReference type="GO" id="GO:0000266">
    <property type="term" value="P:mitochondrial fission"/>
    <property type="evidence" value="ECO:0007669"/>
    <property type="project" value="TreeGrafter"/>
</dbReference>
<gene>
    <name evidence="6" type="ORF">BJ875DRAFT_385827</name>
</gene>
<organism evidence="6 7">
    <name type="scientific">Amylocarpus encephaloides</name>
    <dbReference type="NCBI Taxonomy" id="45428"/>
    <lineage>
        <taxon>Eukaryota</taxon>
        <taxon>Fungi</taxon>
        <taxon>Dikarya</taxon>
        <taxon>Ascomycota</taxon>
        <taxon>Pezizomycotina</taxon>
        <taxon>Leotiomycetes</taxon>
        <taxon>Helotiales</taxon>
        <taxon>Helotiales incertae sedis</taxon>
        <taxon>Amylocarpus</taxon>
    </lineage>
</organism>
<dbReference type="SUPFAM" id="SSF52540">
    <property type="entry name" value="P-loop containing nucleoside triphosphate hydrolases"/>
    <property type="match status" value="1"/>
</dbReference>